<protein>
    <submittedName>
        <fullName evidence="1">Uncharacterized protein</fullName>
    </submittedName>
</protein>
<name>A0ABQ9ZNJ5_9CRUS</name>
<keyword evidence="2" id="KW-1185">Reference proteome</keyword>
<comment type="caution">
    <text evidence="1">The sequence shown here is derived from an EMBL/GenBank/DDBJ whole genome shotgun (WGS) entry which is preliminary data.</text>
</comment>
<gene>
    <name evidence="1" type="ORF">OUZ56_026580</name>
</gene>
<accession>A0ABQ9ZNJ5</accession>
<sequence>MSATQIESTVPAISYKPEDYASKLVPAGGVFCRQIPPRTTISYWYEMVENVGTRYFWYEMSRYRVLLVASLRLQPNQQRQGCNIGIDFDADSDFDFDELRFASAVHPRFKFRGCQMVFLQKKKLMA</sequence>
<reference evidence="1 2" key="1">
    <citation type="journal article" date="2023" name="Nucleic Acids Res.">
        <title>The hologenome of Daphnia magna reveals possible DNA methylation and microbiome-mediated evolution of the host genome.</title>
        <authorList>
            <person name="Chaturvedi A."/>
            <person name="Li X."/>
            <person name="Dhandapani V."/>
            <person name="Marshall H."/>
            <person name="Kissane S."/>
            <person name="Cuenca-Cambronero M."/>
            <person name="Asole G."/>
            <person name="Calvet F."/>
            <person name="Ruiz-Romero M."/>
            <person name="Marangio P."/>
            <person name="Guigo R."/>
            <person name="Rago D."/>
            <person name="Mirbahai L."/>
            <person name="Eastwood N."/>
            <person name="Colbourne J.K."/>
            <person name="Zhou J."/>
            <person name="Mallon E."/>
            <person name="Orsini L."/>
        </authorList>
    </citation>
    <scope>NUCLEOTIDE SEQUENCE [LARGE SCALE GENOMIC DNA]</scope>
    <source>
        <strain evidence="1">LRV0_1</strain>
    </source>
</reference>
<organism evidence="1 2">
    <name type="scientific">Daphnia magna</name>
    <dbReference type="NCBI Taxonomy" id="35525"/>
    <lineage>
        <taxon>Eukaryota</taxon>
        <taxon>Metazoa</taxon>
        <taxon>Ecdysozoa</taxon>
        <taxon>Arthropoda</taxon>
        <taxon>Crustacea</taxon>
        <taxon>Branchiopoda</taxon>
        <taxon>Diplostraca</taxon>
        <taxon>Cladocera</taxon>
        <taxon>Anomopoda</taxon>
        <taxon>Daphniidae</taxon>
        <taxon>Daphnia</taxon>
    </lineage>
</organism>
<evidence type="ECO:0000313" key="2">
    <source>
        <dbReference type="Proteomes" id="UP001234178"/>
    </source>
</evidence>
<dbReference type="Proteomes" id="UP001234178">
    <property type="component" value="Unassembled WGS sequence"/>
</dbReference>
<dbReference type="EMBL" id="JAOYFB010000004">
    <property type="protein sequence ID" value="KAK4014034.1"/>
    <property type="molecule type" value="Genomic_DNA"/>
</dbReference>
<evidence type="ECO:0000313" key="1">
    <source>
        <dbReference type="EMBL" id="KAK4014034.1"/>
    </source>
</evidence>
<proteinExistence type="predicted"/>